<comment type="caution">
    <text evidence="1">The sequence shown here is derived from an EMBL/GenBank/DDBJ whole genome shotgun (WGS) entry which is preliminary data.</text>
</comment>
<evidence type="ECO:0000313" key="1">
    <source>
        <dbReference type="EMBL" id="CAG8530159.1"/>
    </source>
</evidence>
<gene>
    <name evidence="1" type="ORF">DHETER_LOCUS4328</name>
</gene>
<sequence length="252" mass="29007">MNEITTPEAYYCEQTTTSRIREILTQIEKSLKGNQDRDIVKISLPVNELNKVGVRNAINAKYDAEIIDSNLFIKFDGGVKERIHRRISNSCEAQRPEWFTEINMICMVGNSQLRPDVGIWFRTPTHAQMIEPVADFCPPPDIWIEVFFNRDPDRSNAIDKIDFIQRTWIGIEFVGICIPHSRNPISPNPHPGSTITSATSQTIRPYRAPYVIYWDLNGNLIYYIMDWNHNLTLRCGLTIDFNIVLAILSASY</sequence>
<protein>
    <submittedName>
        <fullName evidence="1">16991_t:CDS:1</fullName>
    </submittedName>
</protein>
<reference evidence="1" key="1">
    <citation type="submission" date="2021-06" db="EMBL/GenBank/DDBJ databases">
        <authorList>
            <person name="Kallberg Y."/>
            <person name="Tangrot J."/>
            <person name="Rosling A."/>
        </authorList>
    </citation>
    <scope>NUCLEOTIDE SEQUENCE</scope>
    <source>
        <strain evidence="1">IL203A</strain>
    </source>
</reference>
<proteinExistence type="predicted"/>
<name>A0ACA9LM87_9GLOM</name>
<keyword evidence="2" id="KW-1185">Reference proteome</keyword>
<dbReference type="EMBL" id="CAJVPU010004240">
    <property type="protein sequence ID" value="CAG8530159.1"/>
    <property type="molecule type" value="Genomic_DNA"/>
</dbReference>
<evidence type="ECO:0000313" key="2">
    <source>
        <dbReference type="Proteomes" id="UP000789702"/>
    </source>
</evidence>
<dbReference type="Proteomes" id="UP000789702">
    <property type="component" value="Unassembled WGS sequence"/>
</dbReference>
<organism evidence="1 2">
    <name type="scientific">Dentiscutata heterogama</name>
    <dbReference type="NCBI Taxonomy" id="1316150"/>
    <lineage>
        <taxon>Eukaryota</taxon>
        <taxon>Fungi</taxon>
        <taxon>Fungi incertae sedis</taxon>
        <taxon>Mucoromycota</taxon>
        <taxon>Glomeromycotina</taxon>
        <taxon>Glomeromycetes</taxon>
        <taxon>Diversisporales</taxon>
        <taxon>Gigasporaceae</taxon>
        <taxon>Dentiscutata</taxon>
    </lineage>
</organism>
<accession>A0ACA9LM87</accession>